<proteinExistence type="predicted"/>
<reference evidence="2 3" key="1">
    <citation type="submission" date="2018-06" db="EMBL/GenBank/DDBJ databases">
        <title>Comparative genomics of downy mildews reveals potential adaptations to biotrophy.</title>
        <authorList>
            <person name="Fletcher K."/>
            <person name="Klosterman S.J."/>
            <person name="Derevnina L."/>
            <person name="Martin F."/>
            <person name="Koike S."/>
            <person name="Reyes Chin-Wo S."/>
            <person name="Mou B."/>
            <person name="Michelmore R."/>
        </authorList>
    </citation>
    <scope>NUCLEOTIDE SEQUENCE [LARGE SCALE GENOMIC DNA]</scope>
    <source>
        <strain evidence="2 3">R14</strain>
    </source>
</reference>
<organism evidence="2 3">
    <name type="scientific">Peronospora effusa</name>
    <dbReference type="NCBI Taxonomy" id="542832"/>
    <lineage>
        <taxon>Eukaryota</taxon>
        <taxon>Sar</taxon>
        <taxon>Stramenopiles</taxon>
        <taxon>Oomycota</taxon>
        <taxon>Peronosporomycetes</taxon>
        <taxon>Peronosporales</taxon>
        <taxon>Peronosporaceae</taxon>
        <taxon>Peronospora</taxon>
    </lineage>
</organism>
<keyword evidence="1" id="KW-0472">Membrane</keyword>
<gene>
    <name evidence="2" type="ORF">DD238_006085</name>
</gene>
<name>A0A3M6VHX5_9STRA</name>
<sequence>MYFGLLVISTRTSKYKLRIVALSCEHLRAPEYITKHKVQDQDLFFATNGHGKVMNGFLSLVRAFIVDMDITSERYRIFGDMRFFISSALQIFGFGHMIILVGYISLFRRTMIHFRKGIMIFQPYGDDCYAYCALVWVRTRRIEGREAAEDGKSVLHFLDHERVPCRRKRSHRATCQYI</sequence>
<protein>
    <submittedName>
        <fullName evidence="2">Uncharacterized protein</fullName>
    </submittedName>
</protein>
<keyword evidence="3" id="KW-1185">Reference proteome</keyword>
<evidence type="ECO:0000313" key="3">
    <source>
        <dbReference type="Proteomes" id="UP000282087"/>
    </source>
</evidence>
<accession>A0A3M6VHX5</accession>
<evidence type="ECO:0000313" key="2">
    <source>
        <dbReference type="EMBL" id="RMX66249.1"/>
    </source>
</evidence>
<dbReference type="EMBL" id="QLLG01000210">
    <property type="protein sequence ID" value="RMX66249.1"/>
    <property type="molecule type" value="Genomic_DNA"/>
</dbReference>
<feature type="transmembrane region" description="Helical" evidence="1">
    <location>
        <begin position="83"/>
        <end position="106"/>
    </location>
</feature>
<dbReference type="Proteomes" id="UP000282087">
    <property type="component" value="Unassembled WGS sequence"/>
</dbReference>
<keyword evidence="1" id="KW-1133">Transmembrane helix</keyword>
<evidence type="ECO:0000256" key="1">
    <source>
        <dbReference type="SAM" id="Phobius"/>
    </source>
</evidence>
<comment type="caution">
    <text evidence="2">The sequence shown here is derived from an EMBL/GenBank/DDBJ whole genome shotgun (WGS) entry which is preliminary data.</text>
</comment>
<dbReference type="Gene3D" id="2.60.200.40">
    <property type="match status" value="1"/>
</dbReference>
<keyword evidence="1" id="KW-0812">Transmembrane</keyword>
<dbReference type="AlphaFoldDB" id="A0A3M6VHX5"/>